<protein>
    <recommendedName>
        <fullName evidence="2">FANCI solenoid 2 domain-containing protein</fullName>
    </recommendedName>
</protein>
<organism evidence="3 4">
    <name type="scientific">Prymnesium parvum</name>
    <name type="common">Toxic golden alga</name>
    <dbReference type="NCBI Taxonomy" id="97485"/>
    <lineage>
        <taxon>Eukaryota</taxon>
        <taxon>Haptista</taxon>
        <taxon>Haptophyta</taxon>
        <taxon>Prymnesiophyceae</taxon>
        <taxon>Prymnesiales</taxon>
        <taxon>Prymnesiaceae</taxon>
        <taxon>Prymnesium</taxon>
    </lineage>
</organism>
<dbReference type="Proteomes" id="UP001515480">
    <property type="component" value="Unassembled WGS sequence"/>
</dbReference>
<feature type="region of interest" description="Disordered" evidence="1">
    <location>
        <begin position="1179"/>
        <end position="1236"/>
    </location>
</feature>
<feature type="compositionally biased region" description="Low complexity" evidence="1">
    <location>
        <begin position="1185"/>
        <end position="1202"/>
    </location>
</feature>
<feature type="domain" description="FANCI solenoid 2" evidence="2">
    <location>
        <begin position="449"/>
        <end position="571"/>
    </location>
</feature>
<gene>
    <name evidence="3" type="ORF">AB1Y20_015789</name>
</gene>
<evidence type="ECO:0000256" key="1">
    <source>
        <dbReference type="SAM" id="MobiDB-lite"/>
    </source>
</evidence>
<evidence type="ECO:0000259" key="2">
    <source>
        <dbReference type="Pfam" id="PF14676"/>
    </source>
</evidence>
<reference evidence="3 4" key="1">
    <citation type="journal article" date="2024" name="Science">
        <title>Giant polyketide synthase enzymes in the biosynthesis of giant marine polyether toxins.</title>
        <authorList>
            <person name="Fallon T.R."/>
            <person name="Shende V.V."/>
            <person name="Wierzbicki I.H."/>
            <person name="Pendleton A.L."/>
            <person name="Watervoot N.F."/>
            <person name="Auber R.P."/>
            <person name="Gonzalez D.J."/>
            <person name="Wisecaver J.H."/>
            <person name="Moore B.S."/>
        </authorList>
    </citation>
    <scope>NUCLEOTIDE SEQUENCE [LARGE SCALE GENOMIC DNA]</scope>
    <source>
        <strain evidence="3 4">12B1</strain>
    </source>
</reference>
<dbReference type="EMBL" id="JBGBPQ010000003">
    <property type="protein sequence ID" value="KAL1527106.1"/>
    <property type="molecule type" value="Genomic_DNA"/>
</dbReference>
<evidence type="ECO:0000313" key="3">
    <source>
        <dbReference type="EMBL" id="KAL1527106.1"/>
    </source>
</evidence>
<proteinExistence type="predicted"/>
<dbReference type="InterPro" id="IPR029315">
    <property type="entry name" value="FANCI_S2"/>
</dbReference>
<feature type="region of interest" description="Disordered" evidence="1">
    <location>
        <begin position="1394"/>
        <end position="1417"/>
    </location>
</feature>
<name>A0AB34JYR5_PRYPA</name>
<dbReference type="Pfam" id="PF14676">
    <property type="entry name" value="FANCI_S2"/>
    <property type="match status" value="1"/>
</dbReference>
<accession>A0AB34JYR5</accession>
<comment type="caution">
    <text evidence="3">The sequence shown here is derived from an EMBL/GenBank/DDBJ whole genome shotgun (WGS) entry which is preliminary data.</text>
</comment>
<keyword evidence="4" id="KW-1185">Reference proteome</keyword>
<feature type="region of interest" description="Disordered" evidence="1">
    <location>
        <begin position="1440"/>
        <end position="1460"/>
    </location>
</feature>
<sequence>MARLASLLATAQLAGELERVGEHEAQALLAGLGAAERDDLVRQLATQPAPQLLPLLRALLSLPELRLLAVRTAIRLVQEGRLTGKLAFSCLSELRVAIARHWERRERGGGGVRIGSMPPARPPPPRAEEQEARLQELLTLCGDVLSSILPPSAVCGTRDEVAASRCVPAPAGAWGEGHALAVQLLPPLLRAADSLHAATCAEQARARPPAPRCASLIRVGGTDLAEGHASKRALQPVLCAVEDFVLQREQRLLLMDKIQRILSQLSDAPHATPRHDQRTEGARWASLLYQLVALCPAAELPPLIWSIETSLRHSSGESPRCEGGEAVRLVESALSLALESVLLEAVRPAPHADASPHAVAPLPHGEAAHAAPLAAQCASLLLLLQRSPPPPHLAKSLHALLLSHARRLGDTWGSQQRLVCALVSMPAMGARTELLLQLAVHLCHLPTSAPLGAFLMLEVFASVPGAREEILSFVFDSLSQEDLVAQHPLWVALLQQLATRHLLALHAHAHQLHDWSCCLPALPLPTATAVLDALLPLVPLSAGFGRHLLLLLRKQLVSPELRHRHLAIYGFGSLLRRQLLRAEPSSEADAALALRSALGLCPSSCVYALATLHAALAAAAPHDAEARAIVVDTLRAQCARASALAWADGWGEAVLRAALRAGGDETLAPLLRAAAAAAAPPPLRPRLAAAGGGGAAGSESLQRLRAAAAAARAGQGEQACAREEPTDATLADALEAALVSIALPVLEWILACAGEEGAPSFASQRAATATPLDECVDVLRGILLACSEHQRMHLLGACTAILAPHDKRFVALGNLTSSSPPSHATSIDGAPPCTSSLPATLLSLSHAAAVMRRAALAQRGEAPPPALPALSSSHVGGAALLASASLCGVAARLAAHVSAEAQASLLARLERPPPTSGAAAASSDGPPAEAELLRCLRAPMLPPETLLAAVLALLELAAECREWQASAGCAPSGREARLSRRAYFADGEQLELAFKLTAADLEETALRLRTVALQQVSCAMHLLFRSAEEGGDAMAASSGGVGLSSDGLASAGHLALPDHLRPVAERLQLVEEGEMPRPQLSLEQMLREQARQLEEDLRGGISAPLLYAYIRLLEQLGERVQEASSGVVQLCRRILTTYSIEQSEAVRALVHLMLHNHQSAAAASAAAAEVLTRALGGAGAADGCPPHAADSSPAGAPSSDANAQEERDEGEEDDDDDEEAYERQAPPRRLAAEEGSGLRLRATAGVSAAAAQEAIAMWKAQVDLRADGEGLADSDVAASAAVSGKFMALMSALMATALRGSAAVRAEMRRAKSGGDADVPSFWPWLDVWQLLVPLVRSYCTWLQQKAVRWPLAARRRVPVALYHCERLQAQLLSLLQAHVLSGSPMVAGGGGACAGGAPRNCSDERPHSDASTPQAAPINSAQYTQLVNILVDDWTKGAEPAEAGGEMPPQASLGMQGGVSRRRLRSRNPYIDAQLSASRTFDDTFADLEDFIVCKRGRRY</sequence>
<evidence type="ECO:0000313" key="4">
    <source>
        <dbReference type="Proteomes" id="UP001515480"/>
    </source>
</evidence>
<feature type="compositionally biased region" description="Acidic residues" evidence="1">
    <location>
        <begin position="1206"/>
        <end position="1220"/>
    </location>
</feature>